<accession>A0A812NEA3</accession>
<comment type="caution">
    <text evidence="2">The sequence shown here is derived from an EMBL/GenBank/DDBJ whole genome shotgun (WGS) entry which is preliminary data.</text>
</comment>
<organism evidence="2 3">
    <name type="scientific">Symbiodinium natans</name>
    <dbReference type="NCBI Taxonomy" id="878477"/>
    <lineage>
        <taxon>Eukaryota</taxon>
        <taxon>Sar</taxon>
        <taxon>Alveolata</taxon>
        <taxon>Dinophyceae</taxon>
        <taxon>Suessiales</taxon>
        <taxon>Symbiodiniaceae</taxon>
        <taxon>Symbiodinium</taxon>
    </lineage>
</organism>
<name>A0A812NEA3_9DINO</name>
<evidence type="ECO:0000256" key="1">
    <source>
        <dbReference type="SAM" id="MobiDB-lite"/>
    </source>
</evidence>
<feature type="region of interest" description="Disordered" evidence="1">
    <location>
        <begin position="43"/>
        <end position="70"/>
    </location>
</feature>
<evidence type="ECO:0000313" key="3">
    <source>
        <dbReference type="Proteomes" id="UP000604046"/>
    </source>
</evidence>
<dbReference type="EMBL" id="CAJNDS010002075">
    <property type="protein sequence ID" value="CAE7306852.1"/>
    <property type="molecule type" value="Genomic_DNA"/>
</dbReference>
<protein>
    <submittedName>
        <fullName evidence="2">Uncharacterized protein</fullName>
    </submittedName>
</protein>
<gene>
    <name evidence="2" type="ORF">SNAT2548_LOCUS16122</name>
</gene>
<reference evidence="2" key="1">
    <citation type="submission" date="2021-02" db="EMBL/GenBank/DDBJ databases">
        <authorList>
            <person name="Dougan E. K."/>
            <person name="Rhodes N."/>
            <person name="Thang M."/>
            <person name="Chan C."/>
        </authorList>
    </citation>
    <scope>NUCLEOTIDE SEQUENCE</scope>
</reference>
<dbReference type="Proteomes" id="UP000604046">
    <property type="component" value="Unassembled WGS sequence"/>
</dbReference>
<evidence type="ECO:0000313" key="2">
    <source>
        <dbReference type="EMBL" id="CAE7306852.1"/>
    </source>
</evidence>
<proteinExistence type="predicted"/>
<dbReference type="AlphaFoldDB" id="A0A812NEA3"/>
<keyword evidence="3" id="KW-1185">Reference proteome</keyword>
<sequence length="125" mass="13813">MPGVLSFGVVQRRRGWMRRILRTLWRLMCQARPYASACGGFARPTLGGSASKPSRSTVPRELGTQRKTSTRKGCLFTGSKLKWRGSGARKPGHPKKSCSTTRPTCQQRMLLALLQPASLLMGHLC</sequence>